<feature type="transmembrane region" description="Helical" evidence="6">
    <location>
        <begin position="158"/>
        <end position="179"/>
    </location>
</feature>
<sequence length="372" mass="41970">MKIKSSYKKIFQILLISIILFIALKEFYSMLTTIDMNLFYIYADELTLSKLLIVLVLGLISYLPLSFYDLLLRKRVNINLKLTQLYKYSWIASSIANVVGLGGSTALILKSHFYSKYTDDKKKLTKILSKIVLFNLSGFAMVCFVFSISNILKGNFSGFTNIAAFIISLYIPVVLTILIRKYLKTKDSGEFLFSINICLISVSEWITTIILIYGLMFILNISINPLDFLSVYVSAIIVAVISMTPGGIGTFDLALLLGLGNYGVPSEQVLLLILLYRISYYLIPMLIGMILYSFELCRDLSSKVRTLLKDMLAVSSHFILLLILLLIPIWILMPIIKVSIIPTKIIYLFNKVVQKLLNLGLKLPIISLSKAV</sequence>
<feature type="transmembrane region" description="Helical" evidence="6">
    <location>
        <begin position="314"/>
        <end position="336"/>
    </location>
</feature>
<protein>
    <recommendedName>
        <fullName evidence="6">Phosphatidylglycerol lysyltransferase</fullName>
        <ecNumber evidence="6">2.3.2.3</ecNumber>
    </recommendedName>
    <alternativeName>
        <fullName evidence="6">Lysylphosphatidylglycerol synthase</fullName>
    </alternativeName>
</protein>
<organism evidence="7 8">
    <name type="scientific">Clostridium disporicum</name>
    <dbReference type="NCBI Taxonomy" id="84024"/>
    <lineage>
        <taxon>Bacteria</taxon>
        <taxon>Bacillati</taxon>
        <taxon>Bacillota</taxon>
        <taxon>Clostridia</taxon>
        <taxon>Eubacteriales</taxon>
        <taxon>Clostridiaceae</taxon>
        <taxon>Clostridium</taxon>
    </lineage>
</organism>
<dbReference type="PANTHER" id="PTHR39087">
    <property type="entry name" value="UPF0104 MEMBRANE PROTEIN MJ1595"/>
    <property type="match status" value="1"/>
</dbReference>
<feature type="transmembrane region" description="Helical" evidence="6">
    <location>
        <begin position="269"/>
        <end position="294"/>
    </location>
</feature>
<keyword evidence="2" id="KW-1003">Cell membrane</keyword>
<evidence type="ECO:0000256" key="1">
    <source>
        <dbReference type="ARBA" id="ARBA00004651"/>
    </source>
</evidence>
<keyword evidence="3 6" id="KW-0812">Transmembrane</keyword>
<evidence type="ECO:0000313" key="8">
    <source>
        <dbReference type="Proteomes" id="UP000095594"/>
    </source>
</evidence>
<accession>A0A174CW66</accession>
<dbReference type="GO" id="GO:0005886">
    <property type="term" value="C:plasma membrane"/>
    <property type="evidence" value="ECO:0007669"/>
    <property type="project" value="UniProtKB-SubCell"/>
</dbReference>
<feature type="transmembrane region" description="Helical" evidence="6">
    <location>
        <begin position="231"/>
        <end position="257"/>
    </location>
</feature>
<name>A0A174CW66_9CLOT</name>
<dbReference type="EMBL" id="CYZX01000006">
    <property type="protein sequence ID" value="CUO17612.1"/>
    <property type="molecule type" value="Genomic_DNA"/>
</dbReference>
<gene>
    <name evidence="6 7" type="primary">mprF</name>
    <name evidence="7" type="ORF">ERS852471_01077</name>
</gene>
<dbReference type="PANTHER" id="PTHR39087:SF2">
    <property type="entry name" value="UPF0104 MEMBRANE PROTEIN MJ1595"/>
    <property type="match status" value="1"/>
</dbReference>
<proteinExistence type="inferred from homology"/>
<evidence type="ECO:0000313" key="7">
    <source>
        <dbReference type="EMBL" id="CUO17612.1"/>
    </source>
</evidence>
<feature type="transmembrane region" description="Helical" evidence="6">
    <location>
        <begin position="131"/>
        <end position="152"/>
    </location>
</feature>
<feature type="transmembrane region" description="Helical" evidence="6">
    <location>
        <begin position="12"/>
        <end position="31"/>
    </location>
</feature>
<dbReference type="GO" id="GO:0050071">
    <property type="term" value="F:phosphatidylglycerol lysyltransferase activity"/>
    <property type="evidence" value="ECO:0007669"/>
    <property type="project" value="UniProtKB-EC"/>
</dbReference>
<dbReference type="InterPro" id="IPR022791">
    <property type="entry name" value="L-PG_synthase/AglD"/>
</dbReference>
<comment type="function">
    <text evidence="6">Catalyzes the transfer of a lysyl group from L-lysyl-tRNA(Lys) to membrane-bound phosphatidylglycerol (PG), which produces lysylphosphatidylglycerol (LPG), a major component of the bacterial membrane with a positive net charge. LPG synthesis contributes to bacterial virulence as it is involved in the resistance mechanism against cationic antimicrobial peptides (CAMP) produces by the host's immune system (defensins, cathelicidins) and by the competing microorganisms.</text>
</comment>
<comment type="subcellular location">
    <subcellularLocation>
        <location evidence="1 6">Cell membrane</location>
        <topology evidence="1 6">Multi-pass membrane protein</topology>
    </subcellularLocation>
</comment>
<evidence type="ECO:0000256" key="4">
    <source>
        <dbReference type="ARBA" id="ARBA00022989"/>
    </source>
</evidence>
<dbReference type="Pfam" id="PF03706">
    <property type="entry name" value="LPG_synthase_TM"/>
    <property type="match status" value="1"/>
</dbReference>
<keyword evidence="6 7" id="KW-0808">Transferase</keyword>
<comment type="similarity">
    <text evidence="6">Belongs to the LPG synthase family.</text>
</comment>
<dbReference type="RefSeq" id="WP_055264603.1">
    <property type="nucleotide sequence ID" value="NZ_CABIXQ010000006.1"/>
</dbReference>
<evidence type="ECO:0000256" key="2">
    <source>
        <dbReference type="ARBA" id="ARBA00022475"/>
    </source>
</evidence>
<reference evidence="7 8" key="1">
    <citation type="submission" date="2015-09" db="EMBL/GenBank/DDBJ databases">
        <authorList>
            <consortium name="Pathogen Informatics"/>
        </authorList>
    </citation>
    <scope>NUCLEOTIDE SEQUENCE [LARGE SCALE GENOMIC DNA]</scope>
    <source>
        <strain evidence="7 8">2789STDY5834856</strain>
    </source>
</reference>
<evidence type="ECO:0000256" key="6">
    <source>
        <dbReference type="RuleBase" id="RU363042"/>
    </source>
</evidence>
<comment type="catalytic activity">
    <reaction evidence="6">
        <text>L-lysyl-tRNA(Lys) + a 1,2-diacyl-sn-glycero-3-phospho-(1'-sn-glycerol) = a 1,2-diacyl-sn-glycero-3-phospho-1'-(3'-O-L-lysyl)-sn-glycerol + tRNA(Lys)</text>
        <dbReference type="Rhea" id="RHEA:10668"/>
        <dbReference type="Rhea" id="RHEA-COMP:9696"/>
        <dbReference type="Rhea" id="RHEA-COMP:9697"/>
        <dbReference type="ChEBI" id="CHEBI:64716"/>
        <dbReference type="ChEBI" id="CHEBI:75792"/>
        <dbReference type="ChEBI" id="CHEBI:78442"/>
        <dbReference type="ChEBI" id="CHEBI:78529"/>
        <dbReference type="EC" id="2.3.2.3"/>
    </reaction>
</comment>
<keyword evidence="4 6" id="KW-1133">Transmembrane helix</keyword>
<feature type="transmembrane region" description="Helical" evidence="6">
    <location>
        <begin position="51"/>
        <end position="71"/>
    </location>
</feature>
<keyword evidence="5 6" id="KW-0472">Membrane</keyword>
<keyword evidence="6" id="KW-0443">Lipid metabolism</keyword>
<keyword evidence="6" id="KW-0046">Antibiotic resistance</keyword>
<dbReference type="GO" id="GO:0046677">
    <property type="term" value="P:response to antibiotic"/>
    <property type="evidence" value="ECO:0007669"/>
    <property type="project" value="UniProtKB-KW"/>
</dbReference>
<dbReference type="GO" id="GO:0006629">
    <property type="term" value="P:lipid metabolic process"/>
    <property type="evidence" value="ECO:0007669"/>
    <property type="project" value="UniProtKB-KW"/>
</dbReference>
<dbReference type="Proteomes" id="UP000095594">
    <property type="component" value="Unassembled WGS sequence"/>
</dbReference>
<dbReference type="EC" id="2.3.2.3" evidence="6"/>
<evidence type="ECO:0000256" key="3">
    <source>
        <dbReference type="ARBA" id="ARBA00022692"/>
    </source>
</evidence>
<keyword evidence="7" id="KW-0012">Acyltransferase</keyword>
<evidence type="ECO:0000256" key="5">
    <source>
        <dbReference type="ARBA" id="ARBA00023136"/>
    </source>
</evidence>
<feature type="transmembrane region" description="Helical" evidence="6">
    <location>
        <begin position="191"/>
        <end position="219"/>
    </location>
</feature>
<dbReference type="AlphaFoldDB" id="A0A174CW66"/>